<organism evidence="1 2">
    <name type="scientific">Batillaria attramentaria</name>
    <dbReference type="NCBI Taxonomy" id="370345"/>
    <lineage>
        <taxon>Eukaryota</taxon>
        <taxon>Metazoa</taxon>
        <taxon>Spiralia</taxon>
        <taxon>Lophotrochozoa</taxon>
        <taxon>Mollusca</taxon>
        <taxon>Gastropoda</taxon>
        <taxon>Caenogastropoda</taxon>
        <taxon>Sorbeoconcha</taxon>
        <taxon>Cerithioidea</taxon>
        <taxon>Batillariidae</taxon>
        <taxon>Batillaria</taxon>
    </lineage>
</organism>
<protein>
    <submittedName>
        <fullName evidence="1">Uncharacterized protein</fullName>
    </submittedName>
</protein>
<sequence>CRVFVARPYTVSAEHLMNALIFRRDASWEQLTPQHSTTCRAPDSGFCHHGYTPALGRVRECALNFSQGIKLGGC</sequence>
<reference evidence="1 2" key="1">
    <citation type="journal article" date="2023" name="Sci. Data">
        <title>Genome assembly of the Korean intertidal mud-creeper Batillaria attramentaria.</title>
        <authorList>
            <person name="Patra A.K."/>
            <person name="Ho P.T."/>
            <person name="Jun S."/>
            <person name="Lee S.J."/>
            <person name="Kim Y."/>
            <person name="Won Y.J."/>
        </authorList>
    </citation>
    <scope>NUCLEOTIDE SEQUENCE [LARGE SCALE GENOMIC DNA]</scope>
    <source>
        <strain evidence="1">Wonlab-2016</strain>
    </source>
</reference>
<gene>
    <name evidence="1" type="ORF">BaRGS_00005905</name>
</gene>
<evidence type="ECO:0000313" key="1">
    <source>
        <dbReference type="EMBL" id="KAK7502956.1"/>
    </source>
</evidence>
<dbReference type="AlphaFoldDB" id="A0ABD0LUY5"/>
<proteinExistence type="predicted"/>
<dbReference type="EMBL" id="JACVVK020000023">
    <property type="protein sequence ID" value="KAK7502956.1"/>
    <property type="molecule type" value="Genomic_DNA"/>
</dbReference>
<evidence type="ECO:0000313" key="2">
    <source>
        <dbReference type="Proteomes" id="UP001519460"/>
    </source>
</evidence>
<accession>A0ABD0LUY5</accession>
<comment type="caution">
    <text evidence="1">The sequence shown here is derived from an EMBL/GenBank/DDBJ whole genome shotgun (WGS) entry which is preliminary data.</text>
</comment>
<feature type="non-terminal residue" evidence="1">
    <location>
        <position position="1"/>
    </location>
</feature>
<name>A0ABD0LUY5_9CAEN</name>
<keyword evidence="2" id="KW-1185">Reference proteome</keyword>
<dbReference type="Proteomes" id="UP001519460">
    <property type="component" value="Unassembled WGS sequence"/>
</dbReference>